<feature type="transmembrane region" description="Helical" evidence="1">
    <location>
        <begin position="250"/>
        <end position="272"/>
    </location>
</feature>
<feature type="transmembrane region" description="Helical" evidence="1">
    <location>
        <begin position="25"/>
        <end position="45"/>
    </location>
</feature>
<reference evidence="2" key="1">
    <citation type="submission" date="2020-07" db="EMBL/GenBank/DDBJ databases">
        <title>Methanobacterium. sp. MethCan genome.</title>
        <authorList>
            <person name="Postec A."/>
            <person name="Quemeneur M."/>
        </authorList>
    </citation>
    <scope>NUCLEOTIDE SEQUENCE</scope>
    <source>
        <strain evidence="2">MethCAN</strain>
    </source>
</reference>
<organism evidence="2 3">
    <name type="scientific">Methanobacterium alkalithermotolerans</name>
    <dbReference type="NCBI Taxonomy" id="2731220"/>
    <lineage>
        <taxon>Archaea</taxon>
        <taxon>Methanobacteriati</taxon>
        <taxon>Methanobacteriota</taxon>
        <taxon>Methanomada group</taxon>
        <taxon>Methanobacteria</taxon>
        <taxon>Methanobacteriales</taxon>
        <taxon>Methanobacteriaceae</taxon>
        <taxon>Methanobacterium</taxon>
    </lineage>
</organism>
<accession>A0A8T8KFU4</accession>
<evidence type="ECO:0000313" key="3">
    <source>
        <dbReference type="Proteomes" id="UP000681041"/>
    </source>
</evidence>
<feature type="transmembrane region" description="Helical" evidence="1">
    <location>
        <begin position="83"/>
        <end position="104"/>
    </location>
</feature>
<keyword evidence="1" id="KW-0472">Membrane</keyword>
<dbReference type="Pfam" id="PF18761">
    <property type="entry name" value="Heliorhodopsin"/>
    <property type="match status" value="1"/>
</dbReference>
<dbReference type="NCBIfam" id="NF038020">
    <property type="entry name" value="HeR"/>
    <property type="match status" value="1"/>
</dbReference>
<feature type="transmembrane region" description="Helical" evidence="1">
    <location>
        <begin position="125"/>
        <end position="142"/>
    </location>
</feature>
<feature type="transmembrane region" description="Helical" evidence="1">
    <location>
        <begin position="148"/>
        <end position="165"/>
    </location>
</feature>
<evidence type="ECO:0000256" key="1">
    <source>
        <dbReference type="SAM" id="Phobius"/>
    </source>
</evidence>
<dbReference type="EMBL" id="CP058560">
    <property type="protein sequence ID" value="QUH24161.1"/>
    <property type="molecule type" value="Genomic_DNA"/>
</dbReference>
<feature type="transmembrane region" description="Helical" evidence="1">
    <location>
        <begin position="177"/>
        <end position="200"/>
    </location>
</feature>
<gene>
    <name evidence="2" type="primary">heR</name>
    <name evidence="2" type="ORF">HYG87_10530</name>
</gene>
<dbReference type="OrthoDB" id="90879at2157"/>
<dbReference type="GeneID" id="64821205"/>
<keyword evidence="1" id="KW-1133">Transmembrane helix</keyword>
<name>A0A8T8KFU4_9EURY</name>
<sequence>MDNELRRELIEKSPITFKGLRKLNIGAGVLHLIQGLLLVGLGIWLEWSREIYTFYLNFEVVSVNPLVFQVLPDPQVIFTVENLGVILASFLLISAVAHFVIAFIRNKNYNENLKKGMNPYRWYEYAFSSSIMIVLIAQFLGIWDLWSLVMIFVLNATMIMFGYLMEKINQYPKKTDWSPYLLGCISGFTPWIVMAAYFVAALGSGETEPPTFVYLILLIYFIMFNTFSINMILQYKGISKWKDYLYGERVYIILSLIAKTALAWLVFIGIFAPF</sequence>
<keyword evidence="3" id="KW-1185">Reference proteome</keyword>
<protein>
    <submittedName>
        <fullName evidence="2">Heliorhodopsin HeR</fullName>
    </submittedName>
</protein>
<evidence type="ECO:0000313" key="2">
    <source>
        <dbReference type="EMBL" id="QUH24161.1"/>
    </source>
</evidence>
<dbReference type="AlphaFoldDB" id="A0A8T8KFU4"/>
<dbReference type="InterPro" id="IPR041113">
    <property type="entry name" value="Heliorhodopsin"/>
</dbReference>
<dbReference type="Proteomes" id="UP000681041">
    <property type="component" value="Chromosome"/>
</dbReference>
<dbReference type="KEGG" id="meme:HYG87_10530"/>
<keyword evidence="1" id="KW-0812">Transmembrane</keyword>
<dbReference type="RefSeq" id="WP_211533118.1">
    <property type="nucleotide sequence ID" value="NZ_CP058560.1"/>
</dbReference>
<proteinExistence type="predicted"/>
<feature type="transmembrane region" description="Helical" evidence="1">
    <location>
        <begin position="212"/>
        <end position="229"/>
    </location>
</feature>